<feature type="chain" id="PRO_5001870154" description="Amidohydrolase-related domain-containing protein" evidence="1">
    <location>
        <begin position="19"/>
        <end position="673"/>
    </location>
</feature>
<accession>A0A091BUS7</accession>
<dbReference type="eggNOG" id="COG1228">
    <property type="taxonomic scope" value="Bacteria"/>
</dbReference>
<dbReference type="SUPFAM" id="SSF51338">
    <property type="entry name" value="Composite domain of metallo-dependent hydrolases"/>
    <property type="match status" value="1"/>
</dbReference>
<evidence type="ECO:0000313" key="4">
    <source>
        <dbReference type="Proteomes" id="UP000029393"/>
    </source>
</evidence>
<dbReference type="AlphaFoldDB" id="A0A091BUS7"/>
<dbReference type="PANTHER" id="PTHR43135:SF3">
    <property type="entry name" value="ALPHA-D-RIBOSE 1-METHYLPHOSPHONATE 5-TRIPHOSPHATE DIPHOSPHATASE"/>
    <property type="match status" value="1"/>
</dbReference>
<organism evidence="3 4">
    <name type="scientific">Arenimonas metalli CF5-1</name>
    <dbReference type="NCBI Taxonomy" id="1384056"/>
    <lineage>
        <taxon>Bacteria</taxon>
        <taxon>Pseudomonadati</taxon>
        <taxon>Pseudomonadota</taxon>
        <taxon>Gammaproteobacteria</taxon>
        <taxon>Lysobacterales</taxon>
        <taxon>Lysobacteraceae</taxon>
        <taxon>Arenimonas</taxon>
    </lineage>
</organism>
<dbReference type="SUPFAM" id="SSF51556">
    <property type="entry name" value="Metallo-dependent hydrolases"/>
    <property type="match status" value="1"/>
</dbReference>
<dbReference type="InterPro" id="IPR011059">
    <property type="entry name" value="Metal-dep_hydrolase_composite"/>
</dbReference>
<evidence type="ECO:0000256" key="1">
    <source>
        <dbReference type="SAM" id="SignalP"/>
    </source>
</evidence>
<dbReference type="Pfam" id="PF01979">
    <property type="entry name" value="Amidohydro_1"/>
    <property type="match status" value="1"/>
</dbReference>
<protein>
    <recommendedName>
        <fullName evidence="2">Amidohydrolase-related domain-containing protein</fullName>
    </recommendedName>
</protein>
<dbReference type="Gene3D" id="2.30.40.10">
    <property type="entry name" value="Urease, subunit C, domain 1"/>
    <property type="match status" value="1"/>
</dbReference>
<dbReference type="PANTHER" id="PTHR43135">
    <property type="entry name" value="ALPHA-D-RIBOSE 1-METHYLPHOSPHONATE 5-TRIPHOSPHATE DIPHOSPHATASE"/>
    <property type="match status" value="1"/>
</dbReference>
<dbReference type="InterPro" id="IPR032466">
    <property type="entry name" value="Metal_Hydrolase"/>
</dbReference>
<dbReference type="STRING" id="1384056.N787_06580"/>
<feature type="domain" description="Amidohydrolase-related" evidence="2">
    <location>
        <begin position="304"/>
        <end position="646"/>
    </location>
</feature>
<dbReference type="GO" id="GO:0016810">
    <property type="term" value="F:hydrolase activity, acting on carbon-nitrogen (but not peptide) bonds"/>
    <property type="evidence" value="ECO:0007669"/>
    <property type="project" value="InterPro"/>
</dbReference>
<feature type="signal peptide" evidence="1">
    <location>
        <begin position="1"/>
        <end position="18"/>
    </location>
</feature>
<name>A0A091BUS7_9GAMM</name>
<reference evidence="3 4" key="1">
    <citation type="submission" date="2013-09" db="EMBL/GenBank/DDBJ databases">
        <title>Genome sequencing of Arenimonas metalli.</title>
        <authorList>
            <person name="Chen F."/>
            <person name="Wang G."/>
        </authorList>
    </citation>
    <scope>NUCLEOTIDE SEQUENCE [LARGE SCALE GENOMIC DNA]</scope>
    <source>
        <strain evidence="3 4">CF5-1</strain>
    </source>
</reference>
<dbReference type="InterPro" id="IPR051781">
    <property type="entry name" value="Metallo-dep_Hydrolase"/>
</dbReference>
<dbReference type="InterPro" id="IPR006680">
    <property type="entry name" value="Amidohydro-rel"/>
</dbReference>
<evidence type="ECO:0000313" key="3">
    <source>
        <dbReference type="EMBL" id="KFN48100.1"/>
    </source>
</evidence>
<dbReference type="OrthoDB" id="9782972at2"/>
<gene>
    <name evidence="3" type="ORF">N787_06580</name>
</gene>
<sequence>MRWFAVAALCLLSNAAVAADGAEQFTVITGGNTVGHLVATREGDRVSIDYDVKNNGRGPTIAEQLTLGADGLPVAWTITGSTTFGSKVDESFTLADGEAAWKDAVGPGKQALSAPALYIGQSASPWSLGLYARVLLDDADRRIAALPAGEVSLVPGEPLQVGMGKERITVRTYALSGLELNPEYVLLDERGGMFAVASPGSVVVRKGYEAEEERLRKLAADLGEARLVALQARTAHRYGAPVRFHDVRVFDPATLKLSEPVSVVVHGRHIAGIQPLDAKPSPGEVRIDGEGGTLVAGLHEMHSHTGQGGAILNIAAGITTVRDMGNNNAVLDDLVASIEAGRIAGPRVHRSGFIEGRSPFNSNNGYLVASEAEALEAVRFYAARGYHQVKLYNSMKPEWSKAAAAEAHRLGLRVAGHVPAFSNADAMVDAGYDELTHINQIMLGWVLSPEEDTRTLLRLTALKRLATLDLDSAPVQKTLDNIVAKGVAVEPTIAIHENLLLNQDGEVPAGSVDVIDNLPVGVQRDSKRAWSDMSAPGDAQAYRLAYGKIMDTLRQMKARGVLIVPGTDLGGSFNFHRELELFGQLGYTPAEVLKLATYDMAKYLGQDQSTGSIARGKLADFFLVPGDPTRDLREIKRIRAVVKDGVVYYPAEIYPEFGIRPFVDAPKVQVPKS</sequence>
<dbReference type="PATRIC" id="fig|1384056.3.peg.191"/>
<dbReference type="EMBL" id="AVCK01000003">
    <property type="protein sequence ID" value="KFN48100.1"/>
    <property type="molecule type" value="Genomic_DNA"/>
</dbReference>
<comment type="caution">
    <text evidence="3">The sequence shown here is derived from an EMBL/GenBank/DDBJ whole genome shotgun (WGS) entry which is preliminary data.</text>
</comment>
<keyword evidence="4" id="KW-1185">Reference proteome</keyword>
<dbReference type="Proteomes" id="UP000029393">
    <property type="component" value="Unassembled WGS sequence"/>
</dbReference>
<evidence type="ECO:0000259" key="2">
    <source>
        <dbReference type="Pfam" id="PF01979"/>
    </source>
</evidence>
<keyword evidence="1" id="KW-0732">Signal</keyword>
<proteinExistence type="predicted"/>
<dbReference type="Gene3D" id="3.20.20.140">
    <property type="entry name" value="Metal-dependent hydrolases"/>
    <property type="match status" value="1"/>
</dbReference>
<dbReference type="RefSeq" id="WP_052575004.1">
    <property type="nucleotide sequence ID" value="NZ_AVCK01000003.1"/>
</dbReference>